<name>A0A538TNX2_UNCEI</name>
<sequence>MATTTAPVGVATGTRTSFAAGVWSWITTVDHKRIGVLYGVTAFLFFLIGGLEALLIRIQLARPENTFVSPDFYNQLFTMHGTTMIFLAVMPLSASFFNFIIPLQIGARDVAFPRLNAFSYWVFLLGGIFLNLSFFLGGAPDTGWFGYSNLTSKQFSPGHGVDFWAIGLQVLGISSLAAAFNFIVTIINLRAPGMKLMRMPVFAWMTLVTAFLIILAFPVITVALVFLLFDRFVGTNFYVPASGADPVLWQHLFWLFGHPEVYILILPAMGIVSEVLPTFSRKPLFGYPVVVYSGIFIGFMGWGVWSHHMFSVGLGPIADSFFALTTMLIAIPTGVKIFNWIATMWGGRVELKTAMLFAVGFIAMFIMGGLSGVMHASPPADLQQTDTYFVVAHIHYVLFGGAIMGIFAGIYYWFPKITGRLLDERLGQIHFWLNIIALNVTFFPMHFVGLLGMPRRVYTYAPGLGFDTMNMISTVGVFAIVIATLVFIVNFLRSVRSGETTGSDPWGGATLEWAIPSPPPAYNFASIPTVHSVHPLWEADASDLIKDVNRVRGPIHMPPSSYWPAVAALGIALLMSGMIFGWWFGIPGLLIMLVGLYSWAFEPCH</sequence>
<dbReference type="InterPro" id="IPR021050">
    <property type="entry name" value="Cyt_c_oxidase_su4_actinobac"/>
</dbReference>
<dbReference type="Gene3D" id="1.20.210.10">
    <property type="entry name" value="Cytochrome c oxidase-like, subunit I domain"/>
    <property type="match status" value="1"/>
</dbReference>
<keyword evidence="9 18" id="KW-0812">Transmembrane</keyword>
<evidence type="ECO:0000256" key="17">
    <source>
        <dbReference type="ARBA" id="ARBA00047816"/>
    </source>
</evidence>
<evidence type="ECO:0000256" key="4">
    <source>
        <dbReference type="ARBA" id="ARBA00006870"/>
    </source>
</evidence>
<keyword evidence="7 18" id="KW-0349">Heme</keyword>
<evidence type="ECO:0000256" key="9">
    <source>
        <dbReference type="ARBA" id="ARBA00022692"/>
    </source>
</evidence>
<keyword evidence="8 18" id="KW-0679">Respiratory chain</keyword>
<feature type="transmembrane region" description="Helical" evidence="19">
    <location>
        <begin position="354"/>
        <end position="374"/>
    </location>
</feature>
<keyword evidence="10 19" id="KW-0479">Metal-binding</keyword>
<feature type="transmembrane region" description="Helical" evidence="19">
    <location>
        <begin position="426"/>
        <end position="451"/>
    </location>
</feature>
<keyword evidence="14 19" id="KW-0408">Iron</keyword>
<comment type="pathway">
    <text evidence="3 19">Energy metabolism; oxidative phosphorylation.</text>
</comment>
<dbReference type="PRINTS" id="PR01165">
    <property type="entry name" value="CYCOXIDASEI"/>
</dbReference>
<dbReference type="InterPro" id="IPR023616">
    <property type="entry name" value="Cyt_c_oxase-like_su1_dom"/>
</dbReference>
<keyword evidence="5 18" id="KW-0813">Transport</keyword>
<dbReference type="Pfam" id="PF12270">
    <property type="entry name" value="Cyt_c_ox_IV"/>
    <property type="match status" value="1"/>
</dbReference>
<feature type="transmembrane region" description="Helical" evidence="19">
    <location>
        <begin position="317"/>
        <end position="342"/>
    </location>
</feature>
<dbReference type="Gene3D" id="1.10.287.70">
    <property type="match status" value="1"/>
</dbReference>
<evidence type="ECO:0000313" key="21">
    <source>
        <dbReference type="EMBL" id="TMQ65321.1"/>
    </source>
</evidence>
<dbReference type="InterPro" id="IPR036927">
    <property type="entry name" value="Cyt_c_oxase-like_su1_sf"/>
</dbReference>
<dbReference type="PANTHER" id="PTHR10422:SF18">
    <property type="entry name" value="CYTOCHROME C OXIDASE SUBUNIT 1"/>
    <property type="match status" value="1"/>
</dbReference>
<comment type="function">
    <text evidence="19">Cytochrome c oxidase is the component of the respiratory chain that catalyzes the reduction of oxygen to water. Subunits 1-3 form the functional core of the enzyme complex. CO I is the catalytic subunit of the enzyme. Electrons originating in cytochrome c are transferred via the copper A center of subunit 2 and heme A of subunit 1 to the bimetallic center formed by heme A3 and copper B.</text>
</comment>
<feature type="domain" description="Cytochrome oxidase subunit I profile" evidence="20">
    <location>
        <begin position="17"/>
        <end position="531"/>
    </location>
</feature>
<feature type="transmembrane region" description="Helical" evidence="19">
    <location>
        <begin position="471"/>
        <end position="492"/>
    </location>
</feature>
<dbReference type="CDD" id="cd01662">
    <property type="entry name" value="Ubiquinol_Oxidase_I"/>
    <property type="match status" value="1"/>
</dbReference>
<evidence type="ECO:0000259" key="20">
    <source>
        <dbReference type="PROSITE" id="PS50855"/>
    </source>
</evidence>
<dbReference type="Pfam" id="PF00115">
    <property type="entry name" value="COX1"/>
    <property type="match status" value="1"/>
</dbReference>
<feature type="transmembrane region" description="Helical" evidence="19">
    <location>
        <begin position="249"/>
        <end position="272"/>
    </location>
</feature>
<dbReference type="InterPro" id="IPR023615">
    <property type="entry name" value="Cyt_c_Oxase_su1_BS"/>
</dbReference>
<dbReference type="Proteomes" id="UP000316609">
    <property type="component" value="Unassembled WGS sequence"/>
</dbReference>
<feature type="transmembrane region" description="Helical" evidence="19">
    <location>
        <begin position="163"/>
        <end position="189"/>
    </location>
</feature>
<evidence type="ECO:0000256" key="3">
    <source>
        <dbReference type="ARBA" id="ARBA00004673"/>
    </source>
</evidence>
<dbReference type="NCBIfam" id="TIGR02891">
    <property type="entry name" value="CtaD_CoxA"/>
    <property type="match status" value="1"/>
</dbReference>
<dbReference type="InterPro" id="IPR000883">
    <property type="entry name" value="Cyt_C_Oxase_1"/>
</dbReference>
<feature type="transmembrane region" description="Helical" evidence="19">
    <location>
        <begin position="284"/>
        <end position="305"/>
    </location>
</feature>
<comment type="similarity">
    <text evidence="4">Belongs to the cytochrome c oxidase bacterial subunit CtaF family.</text>
</comment>
<dbReference type="GO" id="GO:0020037">
    <property type="term" value="F:heme binding"/>
    <property type="evidence" value="ECO:0007669"/>
    <property type="project" value="InterPro"/>
</dbReference>
<evidence type="ECO:0000256" key="8">
    <source>
        <dbReference type="ARBA" id="ARBA00022660"/>
    </source>
</evidence>
<dbReference type="PROSITE" id="PS00077">
    <property type="entry name" value="COX1_CUB"/>
    <property type="match status" value="1"/>
</dbReference>
<keyword evidence="16 19" id="KW-0472">Membrane</keyword>
<evidence type="ECO:0000256" key="5">
    <source>
        <dbReference type="ARBA" id="ARBA00022448"/>
    </source>
</evidence>
<dbReference type="SUPFAM" id="SSF81442">
    <property type="entry name" value="Cytochrome c oxidase subunit I-like"/>
    <property type="match status" value="1"/>
</dbReference>
<evidence type="ECO:0000256" key="16">
    <source>
        <dbReference type="ARBA" id="ARBA00023136"/>
    </source>
</evidence>
<dbReference type="PANTHER" id="PTHR10422">
    <property type="entry name" value="CYTOCHROME C OXIDASE SUBUNIT 1"/>
    <property type="match status" value="1"/>
</dbReference>
<dbReference type="AlphaFoldDB" id="A0A538TNX2"/>
<evidence type="ECO:0000256" key="14">
    <source>
        <dbReference type="ARBA" id="ARBA00023004"/>
    </source>
</evidence>
<evidence type="ECO:0000256" key="11">
    <source>
        <dbReference type="ARBA" id="ARBA00022967"/>
    </source>
</evidence>
<dbReference type="PROSITE" id="PS50855">
    <property type="entry name" value="COX1"/>
    <property type="match status" value="1"/>
</dbReference>
<evidence type="ECO:0000256" key="18">
    <source>
        <dbReference type="RuleBase" id="RU000370"/>
    </source>
</evidence>
<evidence type="ECO:0000256" key="7">
    <source>
        <dbReference type="ARBA" id="ARBA00022617"/>
    </source>
</evidence>
<keyword evidence="6 19" id="KW-1003">Cell membrane</keyword>
<dbReference type="GO" id="GO:0046872">
    <property type="term" value="F:metal ion binding"/>
    <property type="evidence" value="ECO:0007669"/>
    <property type="project" value="UniProtKB-KW"/>
</dbReference>
<comment type="caution">
    <text evidence="21">The sequence shown here is derived from an EMBL/GenBank/DDBJ whole genome shotgun (WGS) entry which is preliminary data.</text>
</comment>
<dbReference type="GO" id="GO:0005886">
    <property type="term" value="C:plasma membrane"/>
    <property type="evidence" value="ECO:0007669"/>
    <property type="project" value="UniProtKB-SubCell"/>
</dbReference>
<keyword evidence="15 19" id="KW-0186">Copper</keyword>
<dbReference type="GO" id="GO:0004129">
    <property type="term" value="F:cytochrome-c oxidase activity"/>
    <property type="evidence" value="ECO:0007669"/>
    <property type="project" value="UniProtKB-EC"/>
</dbReference>
<keyword evidence="13 19" id="KW-1133">Transmembrane helix</keyword>
<evidence type="ECO:0000256" key="19">
    <source>
        <dbReference type="RuleBase" id="RU363061"/>
    </source>
</evidence>
<feature type="transmembrane region" description="Helical" evidence="19">
    <location>
        <begin position="394"/>
        <end position="414"/>
    </location>
</feature>
<dbReference type="UniPathway" id="UPA00705"/>
<evidence type="ECO:0000256" key="10">
    <source>
        <dbReference type="ARBA" id="ARBA00022723"/>
    </source>
</evidence>
<comment type="function">
    <text evidence="1">Part of cytochrome c oxidase, its function is unknown.</text>
</comment>
<feature type="transmembrane region" description="Helical" evidence="19">
    <location>
        <begin position="76"/>
        <end position="97"/>
    </location>
</feature>
<dbReference type="GO" id="GO:0016491">
    <property type="term" value="F:oxidoreductase activity"/>
    <property type="evidence" value="ECO:0007669"/>
    <property type="project" value="UniProtKB-KW"/>
</dbReference>
<reference evidence="21 22" key="1">
    <citation type="journal article" date="2019" name="Nat. Microbiol.">
        <title>Mediterranean grassland soil C-N compound turnover is dependent on rainfall and depth, and is mediated by genomically divergent microorganisms.</title>
        <authorList>
            <person name="Diamond S."/>
            <person name="Andeer P.F."/>
            <person name="Li Z."/>
            <person name="Crits-Christoph A."/>
            <person name="Burstein D."/>
            <person name="Anantharaman K."/>
            <person name="Lane K.R."/>
            <person name="Thomas B.C."/>
            <person name="Pan C."/>
            <person name="Northen T.R."/>
            <person name="Banfield J.F."/>
        </authorList>
    </citation>
    <scope>NUCLEOTIDE SEQUENCE [LARGE SCALE GENOMIC DNA]</scope>
    <source>
        <strain evidence="21">WS_8</strain>
    </source>
</reference>
<dbReference type="InterPro" id="IPR014241">
    <property type="entry name" value="Cyt_c_oxidase_su1_bac"/>
</dbReference>
<evidence type="ECO:0000256" key="15">
    <source>
        <dbReference type="ARBA" id="ARBA00023008"/>
    </source>
</evidence>
<comment type="similarity">
    <text evidence="18">Belongs to the heme-copper respiratory oxidase family.</text>
</comment>
<feature type="transmembrane region" description="Helical" evidence="19">
    <location>
        <begin position="118"/>
        <end position="139"/>
    </location>
</feature>
<accession>A0A538TNX2</accession>
<dbReference type="GO" id="GO:0006119">
    <property type="term" value="P:oxidative phosphorylation"/>
    <property type="evidence" value="ECO:0007669"/>
    <property type="project" value="UniProtKB-UniPathway"/>
</dbReference>
<evidence type="ECO:0000256" key="12">
    <source>
        <dbReference type="ARBA" id="ARBA00022982"/>
    </source>
</evidence>
<organism evidence="21 22">
    <name type="scientific">Eiseniibacteriota bacterium</name>
    <dbReference type="NCBI Taxonomy" id="2212470"/>
    <lineage>
        <taxon>Bacteria</taxon>
        <taxon>Candidatus Eiseniibacteriota</taxon>
    </lineage>
</organism>
<dbReference type="GO" id="GO:0022904">
    <property type="term" value="P:respiratory electron transport chain"/>
    <property type="evidence" value="ECO:0007669"/>
    <property type="project" value="TreeGrafter"/>
</dbReference>
<comment type="catalytic activity">
    <reaction evidence="17 19">
        <text>4 Fe(II)-[cytochrome c] + O2 + 8 H(+)(in) = 4 Fe(III)-[cytochrome c] + 2 H2O + 4 H(+)(out)</text>
        <dbReference type="Rhea" id="RHEA:11436"/>
        <dbReference type="Rhea" id="RHEA-COMP:10350"/>
        <dbReference type="Rhea" id="RHEA-COMP:14399"/>
        <dbReference type="ChEBI" id="CHEBI:15377"/>
        <dbReference type="ChEBI" id="CHEBI:15378"/>
        <dbReference type="ChEBI" id="CHEBI:15379"/>
        <dbReference type="ChEBI" id="CHEBI:29033"/>
        <dbReference type="ChEBI" id="CHEBI:29034"/>
        <dbReference type="EC" id="7.1.1.9"/>
    </reaction>
</comment>
<dbReference type="GO" id="GO:0015990">
    <property type="term" value="P:electron transport coupled proton transport"/>
    <property type="evidence" value="ECO:0007669"/>
    <property type="project" value="InterPro"/>
</dbReference>
<keyword evidence="11" id="KW-1278">Translocase</keyword>
<dbReference type="EMBL" id="VBOY01000072">
    <property type="protein sequence ID" value="TMQ65321.1"/>
    <property type="molecule type" value="Genomic_DNA"/>
</dbReference>
<evidence type="ECO:0000256" key="1">
    <source>
        <dbReference type="ARBA" id="ARBA00002536"/>
    </source>
</evidence>
<gene>
    <name evidence="21" type="primary">ctaD</name>
    <name evidence="21" type="ORF">E6K78_07865</name>
</gene>
<keyword evidence="21" id="KW-0560">Oxidoreductase</keyword>
<evidence type="ECO:0000256" key="13">
    <source>
        <dbReference type="ARBA" id="ARBA00022989"/>
    </source>
</evidence>
<dbReference type="FunFam" id="1.20.210.10:FF:000006">
    <property type="entry name" value="Cytochrome c oxidase subunit 1"/>
    <property type="match status" value="1"/>
</dbReference>
<keyword evidence="12 18" id="KW-0249">Electron transport</keyword>
<evidence type="ECO:0000256" key="2">
    <source>
        <dbReference type="ARBA" id="ARBA00004651"/>
    </source>
</evidence>
<evidence type="ECO:0000313" key="22">
    <source>
        <dbReference type="Proteomes" id="UP000316609"/>
    </source>
</evidence>
<proteinExistence type="inferred from homology"/>
<evidence type="ECO:0000256" key="6">
    <source>
        <dbReference type="ARBA" id="ARBA00022475"/>
    </source>
</evidence>
<feature type="transmembrane region" description="Helical" evidence="19">
    <location>
        <begin position="201"/>
        <end position="229"/>
    </location>
</feature>
<dbReference type="EC" id="7.1.1.9" evidence="19"/>
<protein>
    <recommendedName>
        <fullName evidence="19">Cytochrome c oxidase subunit 1</fullName>
        <ecNumber evidence="19">7.1.1.9</ecNumber>
    </recommendedName>
</protein>
<feature type="transmembrane region" description="Helical" evidence="19">
    <location>
        <begin position="36"/>
        <end position="56"/>
    </location>
</feature>
<comment type="subcellular location">
    <subcellularLocation>
        <location evidence="2 19">Cell membrane</location>
        <topology evidence="2 19">Multi-pass membrane protein</topology>
    </subcellularLocation>
</comment>